<dbReference type="EMBL" id="MN739658">
    <property type="protein sequence ID" value="QHT18620.1"/>
    <property type="molecule type" value="Genomic_DNA"/>
</dbReference>
<protein>
    <submittedName>
        <fullName evidence="2">Uncharacterized protein</fullName>
    </submittedName>
</protein>
<name>A0A6C0DR10_9ZZZZ</name>
<feature type="region of interest" description="Disordered" evidence="1">
    <location>
        <begin position="1"/>
        <end position="22"/>
    </location>
</feature>
<accession>A0A6C0DR10</accession>
<feature type="compositionally biased region" description="Polar residues" evidence="1">
    <location>
        <begin position="1"/>
        <end position="14"/>
    </location>
</feature>
<evidence type="ECO:0000256" key="1">
    <source>
        <dbReference type="SAM" id="MobiDB-lite"/>
    </source>
</evidence>
<dbReference type="AlphaFoldDB" id="A0A6C0DR10"/>
<organism evidence="2">
    <name type="scientific">viral metagenome</name>
    <dbReference type="NCBI Taxonomy" id="1070528"/>
    <lineage>
        <taxon>unclassified sequences</taxon>
        <taxon>metagenomes</taxon>
        <taxon>organismal metagenomes</taxon>
    </lineage>
</organism>
<sequence length="78" mass="8469">MPTTVGLNKGTTPANGGKGPATDYSMLLEMKRRAIIVKGQMVKQGVKISDRPMTRGFEEGPVTPRLNLFGASKNFVKF</sequence>
<reference evidence="2" key="1">
    <citation type="journal article" date="2020" name="Nature">
        <title>Giant virus diversity and host interactions through global metagenomics.</title>
        <authorList>
            <person name="Schulz F."/>
            <person name="Roux S."/>
            <person name="Paez-Espino D."/>
            <person name="Jungbluth S."/>
            <person name="Walsh D.A."/>
            <person name="Denef V.J."/>
            <person name="McMahon K.D."/>
            <person name="Konstantinidis K.T."/>
            <person name="Eloe-Fadrosh E.A."/>
            <person name="Kyrpides N.C."/>
            <person name="Woyke T."/>
        </authorList>
    </citation>
    <scope>NUCLEOTIDE SEQUENCE</scope>
    <source>
        <strain evidence="2">GVMAG-M-3300023174-47</strain>
    </source>
</reference>
<proteinExistence type="predicted"/>
<evidence type="ECO:0000313" key="2">
    <source>
        <dbReference type="EMBL" id="QHT18620.1"/>
    </source>
</evidence>